<dbReference type="SMART" id="SM00487">
    <property type="entry name" value="DEXDc"/>
    <property type="match status" value="1"/>
</dbReference>
<dbReference type="SUPFAM" id="SSF52540">
    <property type="entry name" value="P-loop containing nucleoside triphosphate hydrolases"/>
    <property type="match status" value="1"/>
</dbReference>
<evidence type="ECO:0000256" key="5">
    <source>
        <dbReference type="ARBA" id="ARBA00022840"/>
    </source>
</evidence>
<dbReference type="InterPro" id="IPR047112">
    <property type="entry name" value="RecG/Mfd"/>
</dbReference>
<dbReference type="GO" id="GO:0005524">
    <property type="term" value="F:ATP binding"/>
    <property type="evidence" value="ECO:0007669"/>
    <property type="project" value="UniProtKB-KW"/>
</dbReference>
<gene>
    <name evidence="10" type="ordered locus">Apre_1039</name>
</gene>
<evidence type="ECO:0000256" key="6">
    <source>
        <dbReference type="ARBA" id="ARBA00023125"/>
    </source>
</evidence>
<dbReference type="OrthoDB" id="9804325at2"/>
<keyword evidence="3" id="KW-0378">Hydrolase</keyword>
<feature type="domain" description="Helicase ATP-binding" evidence="8">
    <location>
        <begin position="265"/>
        <end position="424"/>
    </location>
</feature>
<keyword evidence="4 10" id="KW-0347">Helicase</keyword>
<dbReference type="PANTHER" id="PTHR47964">
    <property type="entry name" value="ATP-DEPENDENT DNA HELICASE HOMOLOG RECG, CHLOROPLASTIC"/>
    <property type="match status" value="1"/>
</dbReference>
<protein>
    <submittedName>
        <fullName evidence="10">Helicase domain protein</fullName>
    </submittedName>
</protein>
<keyword evidence="6" id="KW-0238">DNA-binding</keyword>
<organism evidence="10 11">
    <name type="scientific">Anaerococcus prevotii (strain ATCC 9321 / DSM 20548 / JCM 6508 / NCTC 11806 / PC1)</name>
    <name type="common">Peptostreptococcus prevotii</name>
    <name type="synonym">Peptococcus prevotii</name>
    <dbReference type="NCBI Taxonomy" id="525919"/>
    <lineage>
        <taxon>Bacteria</taxon>
        <taxon>Bacillati</taxon>
        <taxon>Bacillota</taxon>
        <taxon>Tissierellia</taxon>
        <taxon>Tissierellales</taxon>
        <taxon>Peptoniphilaceae</taxon>
        <taxon>Anaerococcus</taxon>
    </lineage>
</organism>
<keyword evidence="1" id="KW-0547">Nucleotide-binding</keyword>
<proteinExistence type="predicted"/>
<dbReference type="KEGG" id="apr:Apre_1039"/>
<dbReference type="RefSeq" id="WP_015777970.1">
    <property type="nucleotide sequence ID" value="NC_013171.1"/>
</dbReference>
<dbReference type="InterPro" id="IPR014001">
    <property type="entry name" value="Helicase_ATP-bd"/>
</dbReference>
<dbReference type="SUPFAM" id="SSF50249">
    <property type="entry name" value="Nucleic acid-binding proteins"/>
    <property type="match status" value="1"/>
</dbReference>
<dbReference type="AlphaFoldDB" id="C7RHV6"/>
<dbReference type="InterPro" id="IPR012340">
    <property type="entry name" value="NA-bd_OB-fold"/>
</dbReference>
<feature type="domain" description="Helicase C-terminal" evidence="9">
    <location>
        <begin position="443"/>
        <end position="597"/>
    </location>
</feature>
<accession>C7RHV6</accession>
<dbReference type="PROSITE" id="PS51194">
    <property type="entry name" value="HELICASE_CTER"/>
    <property type="match status" value="1"/>
</dbReference>
<name>C7RHV6_ANAPD</name>
<evidence type="ECO:0000256" key="2">
    <source>
        <dbReference type="ARBA" id="ARBA00022763"/>
    </source>
</evidence>
<reference evidence="10 11" key="1">
    <citation type="journal article" date="2009" name="Stand. Genomic Sci.">
        <title>Complete genome sequence of Anaerococcus prevotii type strain (PC1).</title>
        <authorList>
            <person name="Labutti K."/>
            <person name="Pukall R."/>
            <person name="Steenblock K."/>
            <person name="Glavina Del Rio T."/>
            <person name="Tice H."/>
            <person name="Copeland A."/>
            <person name="Cheng J.F."/>
            <person name="Lucas S."/>
            <person name="Chen F."/>
            <person name="Nolan M."/>
            <person name="Bruce D."/>
            <person name="Goodwin L."/>
            <person name="Pitluck S."/>
            <person name="Ivanova N."/>
            <person name="Mavromatis K."/>
            <person name="Ovchinnikova G."/>
            <person name="Pati A."/>
            <person name="Chen A."/>
            <person name="Palaniappan K."/>
            <person name="Land M."/>
            <person name="Hauser L."/>
            <person name="Chang Y.J."/>
            <person name="Jeffries C.D."/>
            <person name="Chain P."/>
            <person name="Saunders E."/>
            <person name="Brettin T."/>
            <person name="Detter J.C."/>
            <person name="Han C."/>
            <person name="Goker M."/>
            <person name="Bristow J."/>
            <person name="Eisen J.A."/>
            <person name="Markowitz V."/>
            <person name="Hugenholtz P."/>
            <person name="Kyrpides N.C."/>
            <person name="Klenk H.P."/>
            <person name="Lapidus A."/>
        </authorList>
    </citation>
    <scope>NUCLEOTIDE SEQUENCE [LARGE SCALE GENOMIC DNA]</scope>
    <source>
        <strain evidence="11">ATCC 9321 / DSM 20548 / JCM 6508 / NCTC 11806 / PC1</strain>
    </source>
</reference>
<dbReference type="GO" id="GO:0003677">
    <property type="term" value="F:DNA binding"/>
    <property type="evidence" value="ECO:0007669"/>
    <property type="project" value="UniProtKB-KW"/>
</dbReference>
<dbReference type="Pfam" id="PF00271">
    <property type="entry name" value="Helicase_C"/>
    <property type="match status" value="1"/>
</dbReference>
<keyword evidence="11" id="KW-1185">Reference proteome</keyword>
<dbReference type="Gene3D" id="3.40.50.300">
    <property type="entry name" value="P-loop containing nucleotide triphosphate hydrolases"/>
    <property type="match status" value="2"/>
</dbReference>
<evidence type="ECO:0000313" key="11">
    <source>
        <dbReference type="Proteomes" id="UP000002294"/>
    </source>
</evidence>
<keyword evidence="5" id="KW-0067">ATP-binding</keyword>
<evidence type="ECO:0000259" key="8">
    <source>
        <dbReference type="PROSITE" id="PS51192"/>
    </source>
</evidence>
<dbReference type="Pfam" id="PF17191">
    <property type="entry name" value="RecG_wedge"/>
    <property type="match status" value="1"/>
</dbReference>
<keyword evidence="2" id="KW-0227">DNA damage</keyword>
<dbReference type="GO" id="GO:0006281">
    <property type="term" value="P:DNA repair"/>
    <property type="evidence" value="ECO:0007669"/>
    <property type="project" value="UniProtKB-KW"/>
</dbReference>
<dbReference type="eggNOG" id="COG1200">
    <property type="taxonomic scope" value="Bacteria"/>
</dbReference>
<dbReference type="Pfam" id="PF00270">
    <property type="entry name" value="DEAD"/>
    <property type="match status" value="1"/>
</dbReference>
<dbReference type="EMBL" id="CP001708">
    <property type="protein sequence ID" value="ACV29067.1"/>
    <property type="molecule type" value="Genomic_DNA"/>
</dbReference>
<dbReference type="InterPro" id="IPR011545">
    <property type="entry name" value="DEAD/DEAH_box_helicase_dom"/>
</dbReference>
<dbReference type="GO" id="GO:0003678">
    <property type="term" value="F:DNA helicase activity"/>
    <property type="evidence" value="ECO:0007669"/>
    <property type="project" value="TreeGrafter"/>
</dbReference>
<evidence type="ECO:0000256" key="1">
    <source>
        <dbReference type="ARBA" id="ARBA00022741"/>
    </source>
</evidence>
<dbReference type="SMART" id="SM00490">
    <property type="entry name" value="HELICc"/>
    <property type="match status" value="1"/>
</dbReference>
<dbReference type="InterPro" id="IPR027417">
    <property type="entry name" value="P-loop_NTPase"/>
</dbReference>
<evidence type="ECO:0000313" key="10">
    <source>
        <dbReference type="EMBL" id="ACV29067.1"/>
    </source>
</evidence>
<dbReference type="STRING" id="525919.Apre_1039"/>
<sequence length="663" mass="76531">MDLTSLKGIGDKKSKDFKRLGISSVSDLYNYYPREYEDRSKLKSIVDIDDNNKHYFVRKISSRLYQKNFGKMTISYIYAFEEKSQFRNIRLIWFNDRFTPRRLVRGRTYKFYTSVSKKNAFYEAGNPLFCEMDDDEIGSIASIYPLTKGISNKQIRQFMSRALAYFDRREEILSDTILEGFSLNKRYDNLKEIHFPTSVEGLTKAKSQIKIVDLLKDLCFLDFLKSKTKFRQDIDLAYKLDEILSELSFTLTRSQRRVLEEILDDCKSPYTANRLLVGDVGSGKTIVAIVIMIIFALNGYQSAMMVPTELLAIQQFEKNIELFDKFNVRAALLTGSSKDKDKLKEDLKNGKIDILIGTHAIIVEDVDFNNLKFVVNDEQHRFGVSQRQMLALKGDAVNYLTMTATPIPRTLSLKISEIIDLSIINELPKGRKPIMTRLLGSDKIEILYEKINQTIREGRQIYVVSNNIDSDDKNSLENLYKIYKNRFPRYRIAILHGKMKAKDKEDILGDFNKGKIDILLATTVIEVGIDVANANTMIIYNANNFGLSTLHQLRGRVGRGEYESYCYLISDNPSPSNKLNVLVESNDGFEIAKKDYEQRGGGKILSYLQHGKNLSTVDFLNMSKDEIEKCFKIYEKLKDGNYEGIDLTYVEEYFRENKRIILN</sequence>
<dbReference type="PANTHER" id="PTHR47964:SF1">
    <property type="entry name" value="ATP-DEPENDENT DNA HELICASE HOMOLOG RECG, CHLOROPLASTIC"/>
    <property type="match status" value="1"/>
</dbReference>
<dbReference type="Proteomes" id="UP000002294">
    <property type="component" value="Chromosome"/>
</dbReference>
<dbReference type="HOGENOM" id="CLU_005122_7_1_9"/>
<evidence type="ECO:0000256" key="7">
    <source>
        <dbReference type="ARBA" id="ARBA00023204"/>
    </source>
</evidence>
<evidence type="ECO:0000259" key="9">
    <source>
        <dbReference type="PROSITE" id="PS51194"/>
    </source>
</evidence>
<evidence type="ECO:0000256" key="3">
    <source>
        <dbReference type="ARBA" id="ARBA00022801"/>
    </source>
</evidence>
<keyword evidence="7" id="KW-0234">DNA repair</keyword>
<dbReference type="GO" id="GO:0016787">
    <property type="term" value="F:hydrolase activity"/>
    <property type="evidence" value="ECO:0007669"/>
    <property type="project" value="UniProtKB-KW"/>
</dbReference>
<evidence type="ECO:0000256" key="4">
    <source>
        <dbReference type="ARBA" id="ARBA00022806"/>
    </source>
</evidence>
<dbReference type="InterPro" id="IPR033454">
    <property type="entry name" value="RecG_wedge"/>
</dbReference>
<dbReference type="InterPro" id="IPR001650">
    <property type="entry name" value="Helicase_C-like"/>
</dbReference>
<dbReference type="PROSITE" id="PS51192">
    <property type="entry name" value="HELICASE_ATP_BIND_1"/>
    <property type="match status" value="1"/>
</dbReference>